<feature type="signal peptide" evidence="6">
    <location>
        <begin position="1"/>
        <end position="21"/>
    </location>
</feature>
<sequence length="422" mass="47074">MYNSLQCFLSLFLIFSTSLTATKFNFPRLNPSGVHVNDPTTISMPLTEDLKTFYYNQTLDHFNYRPDSYTTFPQRYLINFKYWAGANAPIFVYLGAEAPIDNSTTNIGFLNENAGSFNALIVYIEHQYYGQSVSFGSLEEAYKDASTLGYFNSAQAIADYTEIILHIKKKYQAKNSPVIVIGGSYGGMLASWLRLKYPHIALGALASSAPILYFDDITPESGYYSIVTKNFRENSETCYETIKNSWSKIDKVASLPNGLSILSERFNTCKPLSKSYELKNYLESIYIYVGQYNAPPSYPVTTVCGGIDAAYFGSDILSTIYGGVVAYKGNLPCYVNSQANLLSETNTHGWPRPHWITTYYGGHDKKLVPQRFGSNIIFSNGLSDPYSIAGVLENISDSLVALYTIKGSHCLDLHCANETDPE</sequence>
<keyword evidence="8" id="KW-1185">Reference proteome</keyword>
<dbReference type="GO" id="GO:0070008">
    <property type="term" value="F:serine-type exopeptidase activity"/>
    <property type="evidence" value="ECO:0007669"/>
    <property type="project" value="InterPro"/>
</dbReference>
<evidence type="ECO:0000256" key="1">
    <source>
        <dbReference type="ARBA" id="ARBA00011079"/>
    </source>
</evidence>
<dbReference type="AlphaFoldDB" id="A0AAD7VMH3"/>
<dbReference type="GO" id="GO:0008239">
    <property type="term" value="F:dipeptidyl-peptidase activity"/>
    <property type="evidence" value="ECO:0007669"/>
    <property type="project" value="TreeGrafter"/>
</dbReference>
<reference evidence="7 8" key="1">
    <citation type="journal article" date="2023" name="Science">
        <title>Elucidation of the pathway for biosynthesis of saponin adjuvants from the soapbark tree.</title>
        <authorList>
            <person name="Reed J."/>
            <person name="Orme A."/>
            <person name="El-Demerdash A."/>
            <person name="Owen C."/>
            <person name="Martin L.B.B."/>
            <person name="Misra R.C."/>
            <person name="Kikuchi S."/>
            <person name="Rejzek M."/>
            <person name="Martin A.C."/>
            <person name="Harkess A."/>
            <person name="Leebens-Mack J."/>
            <person name="Louveau T."/>
            <person name="Stephenson M.J."/>
            <person name="Osbourn A."/>
        </authorList>
    </citation>
    <scope>NUCLEOTIDE SEQUENCE [LARGE SCALE GENOMIC DNA]</scope>
    <source>
        <strain evidence="7">S10</strain>
    </source>
</reference>
<dbReference type="Gene3D" id="3.40.50.1820">
    <property type="entry name" value="alpha/beta hydrolase"/>
    <property type="match status" value="1"/>
</dbReference>
<dbReference type="GO" id="GO:0006508">
    <property type="term" value="P:proteolysis"/>
    <property type="evidence" value="ECO:0007669"/>
    <property type="project" value="UniProtKB-KW"/>
</dbReference>
<dbReference type="EMBL" id="JARAOO010000001">
    <property type="protein sequence ID" value="KAJ7981085.1"/>
    <property type="molecule type" value="Genomic_DNA"/>
</dbReference>
<comment type="caution">
    <text evidence="7">The sequence shown here is derived from an EMBL/GenBank/DDBJ whole genome shotgun (WGS) entry which is preliminary data.</text>
</comment>
<evidence type="ECO:0000256" key="5">
    <source>
        <dbReference type="ARBA" id="ARBA00023180"/>
    </source>
</evidence>
<dbReference type="PANTHER" id="PTHR11010">
    <property type="entry name" value="PROTEASE S28 PRO-X CARBOXYPEPTIDASE-RELATED"/>
    <property type="match status" value="1"/>
</dbReference>
<evidence type="ECO:0000256" key="2">
    <source>
        <dbReference type="ARBA" id="ARBA00022670"/>
    </source>
</evidence>
<dbReference type="InterPro" id="IPR008758">
    <property type="entry name" value="Peptidase_S28"/>
</dbReference>
<dbReference type="PANTHER" id="PTHR11010:SF96">
    <property type="entry name" value="LYSOSOMAL PRO-X CARBOXYPEPTIDASE-LIKE ISOFORM X1"/>
    <property type="match status" value="1"/>
</dbReference>
<name>A0AAD7VMH3_QUISA</name>
<dbReference type="GO" id="GO:0004180">
    <property type="term" value="F:carboxypeptidase activity"/>
    <property type="evidence" value="ECO:0007669"/>
    <property type="project" value="UniProtKB-KW"/>
</dbReference>
<organism evidence="7 8">
    <name type="scientific">Quillaja saponaria</name>
    <name type="common">Soap bark tree</name>
    <dbReference type="NCBI Taxonomy" id="32244"/>
    <lineage>
        <taxon>Eukaryota</taxon>
        <taxon>Viridiplantae</taxon>
        <taxon>Streptophyta</taxon>
        <taxon>Embryophyta</taxon>
        <taxon>Tracheophyta</taxon>
        <taxon>Spermatophyta</taxon>
        <taxon>Magnoliopsida</taxon>
        <taxon>eudicotyledons</taxon>
        <taxon>Gunneridae</taxon>
        <taxon>Pentapetalae</taxon>
        <taxon>rosids</taxon>
        <taxon>fabids</taxon>
        <taxon>Fabales</taxon>
        <taxon>Quillajaceae</taxon>
        <taxon>Quillaja</taxon>
    </lineage>
</organism>
<keyword evidence="4" id="KW-0378">Hydrolase</keyword>
<evidence type="ECO:0000256" key="4">
    <source>
        <dbReference type="ARBA" id="ARBA00022801"/>
    </source>
</evidence>
<protein>
    <submittedName>
        <fullName evidence="7">Lysosomal Pro-X carboxypeptidase</fullName>
    </submittedName>
</protein>
<comment type="similarity">
    <text evidence="1">Belongs to the peptidase S28 family.</text>
</comment>
<dbReference type="Proteomes" id="UP001163823">
    <property type="component" value="Chromosome 1"/>
</dbReference>
<keyword evidence="7" id="KW-0121">Carboxypeptidase</keyword>
<evidence type="ECO:0000313" key="7">
    <source>
        <dbReference type="EMBL" id="KAJ7981085.1"/>
    </source>
</evidence>
<proteinExistence type="inferred from homology"/>
<keyword evidence="3 6" id="KW-0732">Signal</keyword>
<feature type="chain" id="PRO_5042297799" evidence="6">
    <location>
        <begin position="22"/>
        <end position="422"/>
    </location>
</feature>
<evidence type="ECO:0000313" key="8">
    <source>
        <dbReference type="Proteomes" id="UP001163823"/>
    </source>
</evidence>
<keyword evidence="5" id="KW-0325">Glycoprotein</keyword>
<evidence type="ECO:0000256" key="3">
    <source>
        <dbReference type="ARBA" id="ARBA00022729"/>
    </source>
</evidence>
<gene>
    <name evidence="7" type="ORF">O6P43_000402</name>
</gene>
<accession>A0AAD7VMH3</accession>
<dbReference type="KEGG" id="qsa:O6P43_000402"/>
<dbReference type="Pfam" id="PF05577">
    <property type="entry name" value="Peptidase_S28"/>
    <property type="match status" value="2"/>
</dbReference>
<dbReference type="SUPFAM" id="SSF53474">
    <property type="entry name" value="alpha/beta-Hydrolases"/>
    <property type="match status" value="1"/>
</dbReference>
<evidence type="ECO:0000256" key="6">
    <source>
        <dbReference type="SAM" id="SignalP"/>
    </source>
</evidence>
<dbReference type="InterPro" id="IPR029058">
    <property type="entry name" value="AB_hydrolase_fold"/>
</dbReference>
<keyword evidence="2" id="KW-0645">Protease</keyword>